<dbReference type="GO" id="GO:0005737">
    <property type="term" value="C:cytoplasm"/>
    <property type="evidence" value="ECO:0007669"/>
    <property type="project" value="TreeGrafter"/>
</dbReference>
<dbReference type="RefSeq" id="WP_164890122.1">
    <property type="nucleotide sequence ID" value="NZ_ATDN01000021.1"/>
</dbReference>
<proteinExistence type="predicted"/>
<reference evidence="4 5" key="1">
    <citation type="submission" date="2013-06" db="EMBL/GenBank/DDBJ databases">
        <title>The draft sequence of the Mycobacterium elephantis genome.</title>
        <authorList>
            <person name="Pettersson F.B."/>
            <person name="Das S."/>
            <person name="Dasgupta S."/>
            <person name="Bhattacharya A."/>
            <person name="Kirsebom L.A."/>
        </authorList>
    </citation>
    <scope>NUCLEOTIDE SEQUENCE [LARGE SCALE GENOMIC DNA]</scope>
    <source>
        <strain evidence="4 5">DSM 44368</strain>
    </source>
</reference>
<dbReference type="Gene3D" id="3.30.559.30">
    <property type="entry name" value="Nonribosomal peptide synthetase, condensation domain"/>
    <property type="match status" value="1"/>
</dbReference>
<dbReference type="GO" id="GO:0003824">
    <property type="term" value="F:catalytic activity"/>
    <property type="evidence" value="ECO:0007669"/>
    <property type="project" value="InterPro"/>
</dbReference>
<dbReference type="GO" id="GO:0043041">
    <property type="term" value="P:amino acid activation for nonribosomal peptide biosynthetic process"/>
    <property type="evidence" value="ECO:0007669"/>
    <property type="project" value="TreeGrafter"/>
</dbReference>
<keyword evidence="5" id="KW-1185">Reference proteome</keyword>
<dbReference type="GO" id="GO:0044550">
    <property type="term" value="P:secondary metabolite biosynthetic process"/>
    <property type="evidence" value="ECO:0007669"/>
    <property type="project" value="TreeGrafter"/>
</dbReference>
<dbReference type="PANTHER" id="PTHR45527:SF1">
    <property type="entry name" value="FATTY ACID SYNTHASE"/>
    <property type="match status" value="1"/>
</dbReference>
<dbReference type="UniPathway" id="UPA00011"/>
<dbReference type="Pfam" id="PF00668">
    <property type="entry name" value="Condensation"/>
    <property type="match status" value="1"/>
</dbReference>
<dbReference type="EMBL" id="ATDN01000021">
    <property type="protein sequence ID" value="RWA19125.1"/>
    <property type="molecule type" value="Genomic_DNA"/>
</dbReference>
<protein>
    <submittedName>
        <fullName evidence="4">Uncharacterized protein</fullName>
    </submittedName>
</protein>
<evidence type="ECO:0000313" key="5">
    <source>
        <dbReference type="Proteomes" id="UP000287177"/>
    </source>
</evidence>
<dbReference type="GO" id="GO:0008610">
    <property type="term" value="P:lipid biosynthetic process"/>
    <property type="evidence" value="ECO:0007669"/>
    <property type="project" value="UniProtKB-ARBA"/>
</dbReference>
<dbReference type="Gene3D" id="3.30.559.10">
    <property type="entry name" value="Chloramphenicol acetyltransferase-like domain"/>
    <property type="match status" value="1"/>
</dbReference>
<dbReference type="Pfam" id="PF00501">
    <property type="entry name" value="AMP-binding"/>
    <property type="match status" value="1"/>
</dbReference>
<feature type="non-terminal residue" evidence="4">
    <location>
        <position position="613"/>
    </location>
</feature>
<dbReference type="SUPFAM" id="SSF52777">
    <property type="entry name" value="CoA-dependent acyltransferases"/>
    <property type="match status" value="2"/>
</dbReference>
<feature type="domain" description="AMP-dependent synthetase/ligase" evidence="2">
    <location>
        <begin position="468"/>
        <end position="613"/>
    </location>
</feature>
<dbReference type="GO" id="GO:0031177">
    <property type="term" value="F:phosphopantetheine binding"/>
    <property type="evidence" value="ECO:0007669"/>
    <property type="project" value="TreeGrafter"/>
</dbReference>
<dbReference type="Proteomes" id="UP000287177">
    <property type="component" value="Unassembled WGS sequence"/>
</dbReference>
<dbReference type="SUPFAM" id="SSF56801">
    <property type="entry name" value="Acetyl-CoA synthetase-like"/>
    <property type="match status" value="1"/>
</dbReference>
<evidence type="ECO:0000313" key="4">
    <source>
        <dbReference type="EMBL" id="RWA19125.1"/>
    </source>
</evidence>
<sequence>MRLDEGARPLTRAQLDIWLAEETGHSSTDWQLGVLARFDGVIDRELLGRAIRHVIGEAEPVRAAIFETDGQVFQRAIADPDIEITFHDLSDSRHPVQEARRMAREIQRTPMPLTGPLFKFTLFQTWDDEFYLFGCFHHIVIDGTGITLLAHRIATVYGAMVSGEPFPPAFFGSLQDLVDCESAYEASAEYQADQAYWAENLPSQNEHGHWAAPSTDSDDGDQPPTPVRLDPAVLRQVQELSQAWNLPRSSVITAACALLVRGWCTGNSEVVLDFPVSRRVQPESKTLPGMLSGVVPLVLRMSPDSTIVDFCRYVDARIREALQHQRFPVYALERRSRANGTDQPADRVSVNFMPSALTLDFADVEASASFTNPGQVGDFGLIFSGAGDQLFFSTSGTGGPLSAFELPELAKRLERVLVAMVDDSSRRLSSMDVVDDLELLRLEGWGNRAAVVDGVLGSGSIPALFGAVVERARDAVAVSCEGRSLTFGELDVASDRLAAVLVGRGVGAGDRVGVLLPRSVDAVVAMLAVVKVGAAYVPVDPSVPLARLEFVLADAAPVVVVTTAVLADRVAGRGVGVVDVAEAVGVEPMSGLVGPSPDDVAYVIYTSGTTGRP</sequence>
<evidence type="ECO:0000256" key="1">
    <source>
        <dbReference type="SAM" id="MobiDB-lite"/>
    </source>
</evidence>
<dbReference type="Gene3D" id="3.40.50.980">
    <property type="match status" value="2"/>
</dbReference>
<evidence type="ECO:0000259" key="3">
    <source>
        <dbReference type="Pfam" id="PF00668"/>
    </source>
</evidence>
<evidence type="ECO:0000259" key="2">
    <source>
        <dbReference type="Pfam" id="PF00501"/>
    </source>
</evidence>
<dbReference type="InterPro" id="IPR000873">
    <property type="entry name" value="AMP-dep_synth/lig_dom"/>
</dbReference>
<dbReference type="InterPro" id="IPR001242">
    <property type="entry name" value="Condensation_dom"/>
</dbReference>
<dbReference type="PANTHER" id="PTHR45527">
    <property type="entry name" value="NONRIBOSOMAL PEPTIDE SYNTHETASE"/>
    <property type="match status" value="1"/>
</dbReference>
<accession>A0A439DSC7</accession>
<name>A0A439DSC7_9MYCO</name>
<dbReference type="InterPro" id="IPR023213">
    <property type="entry name" value="CAT-like_dom_sf"/>
</dbReference>
<organism evidence="4 5">
    <name type="scientific">Mycolicibacterium elephantis DSM 44368</name>
    <dbReference type="NCBI Taxonomy" id="1335622"/>
    <lineage>
        <taxon>Bacteria</taxon>
        <taxon>Bacillati</taxon>
        <taxon>Actinomycetota</taxon>
        <taxon>Actinomycetes</taxon>
        <taxon>Mycobacteriales</taxon>
        <taxon>Mycobacteriaceae</taxon>
        <taxon>Mycolicibacterium</taxon>
    </lineage>
</organism>
<gene>
    <name evidence="4" type="ORF">MELE44368_22585</name>
</gene>
<comment type="caution">
    <text evidence="4">The sequence shown here is derived from an EMBL/GenBank/DDBJ whole genome shotgun (WGS) entry which is preliminary data.</text>
</comment>
<feature type="region of interest" description="Disordered" evidence="1">
    <location>
        <begin position="205"/>
        <end position="227"/>
    </location>
</feature>
<dbReference type="AlphaFoldDB" id="A0A439DSC7"/>
<feature type="domain" description="Condensation" evidence="3">
    <location>
        <begin position="7"/>
        <end position="344"/>
    </location>
</feature>